<dbReference type="EMBL" id="ML735273">
    <property type="protein sequence ID" value="KAE8388877.1"/>
    <property type="molecule type" value="Genomic_DNA"/>
</dbReference>
<sequence length="77" mass="8330">MASFFFFFFFLLCVVTASSILLSGLVEADLKFSSALELASSKISSGHDRFLFRDRTSPKSSDPSIVGCEGVALKVTV</sequence>
<name>A0A5N7C5A7_PETAA</name>
<feature type="signal peptide" evidence="1">
    <location>
        <begin position="1"/>
        <end position="17"/>
    </location>
</feature>
<evidence type="ECO:0000313" key="2">
    <source>
        <dbReference type="EMBL" id="KAE8388877.1"/>
    </source>
</evidence>
<organism evidence="2">
    <name type="scientific">Petromyces alliaceus</name>
    <name type="common">Aspergillus alliaceus</name>
    <dbReference type="NCBI Taxonomy" id="209559"/>
    <lineage>
        <taxon>Eukaryota</taxon>
        <taxon>Fungi</taxon>
        <taxon>Dikarya</taxon>
        <taxon>Ascomycota</taxon>
        <taxon>Pezizomycotina</taxon>
        <taxon>Eurotiomycetes</taxon>
        <taxon>Eurotiomycetidae</taxon>
        <taxon>Eurotiales</taxon>
        <taxon>Aspergillaceae</taxon>
        <taxon>Aspergillus</taxon>
        <taxon>Aspergillus subgen. Circumdati</taxon>
    </lineage>
</organism>
<evidence type="ECO:0000256" key="1">
    <source>
        <dbReference type="SAM" id="SignalP"/>
    </source>
</evidence>
<reference evidence="2" key="1">
    <citation type="submission" date="2019-04" db="EMBL/GenBank/DDBJ databases">
        <title>Friends and foes A comparative genomics studyof 23 Aspergillus species from section Flavi.</title>
        <authorList>
            <consortium name="DOE Joint Genome Institute"/>
            <person name="Kjaerbolling I."/>
            <person name="Vesth T."/>
            <person name="Frisvad J.C."/>
            <person name="Nybo J.L."/>
            <person name="Theobald S."/>
            <person name="Kildgaard S."/>
            <person name="Isbrandt T."/>
            <person name="Kuo A."/>
            <person name="Sato A."/>
            <person name="Lyhne E.K."/>
            <person name="Kogle M.E."/>
            <person name="Wiebenga A."/>
            <person name="Kun R.S."/>
            <person name="Lubbers R.J."/>
            <person name="Makela M.R."/>
            <person name="Barry K."/>
            <person name="Chovatia M."/>
            <person name="Clum A."/>
            <person name="Daum C."/>
            <person name="Haridas S."/>
            <person name="He G."/>
            <person name="LaButti K."/>
            <person name="Lipzen A."/>
            <person name="Mondo S."/>
            <person name="Riley R."/>
            <person name="Salamov A."/>
            <person name="Simmons B.A."/>
            <person name="Magnuson J.K."/>
            <person name="Henrissat B."/>
            <person name="Mortensen U.H."/>
            <person name="Larsen T.O."/>
            <person name="Devries R.P."/>
            <person name="Grigoriev I.V."/>
            <person name="Machida M."/>
            <person name="Baker S.E."/>
            <person name="Andersen M.R."/>
        </authorList>
    </citation>
    <scope>NUCLEOTIDE SEQUENCE [LARGE SCALE GENOMIC DNA]</scope>
    <source>
        <strain evidence="2">IBT 14317</strain>
    </source>
</reference>
<keyword evidence="1" id="KW-0732">Signal</keyword>
<dbReference type="AlphaFoldDB" id="A0A5N7C5A7"/>
<accession>A0A5N7C5A7</accession>
<protein>
    <submittedName>
        <fullName evidence="2">Uncharacterized protein</fullName>
    </submittedName>
</protein>
<gene>
    <name evidence="2" type="ORF">BDV23DRAFT_158284</name>
</gene>
<proteinExistence type="predicted"/>
<dbReference type="Proteomes" id="UP000326877">
    <property type="component" value="Unassembled WGS sequence"/>
</dbReference>
<feature type="chain" id="PRO_5024862995" evidence="1">
    <location>
        <begin position="18"/>
        <end position="77"/>
    </location>
</feature>